<gene>
    <name evidence="2" type="ORF">EAH80_14870</name>
</gene>
<dbReference type="Gene3D" id="2.120.10.30">
    <property type="entry name" value="TolB, C-terminal domain"/>
    <property type="match status" value="1"/>
</dbReference>
<reference evidence="2 3" key="1">
    <citation type="journal article" date="2019" name="Environ. Microbiol.">
        <title>Species interactions and distinct microbial communities in high Arctic permafrost affected cryosols are associated with the CH4 and CO2 gas fluxes.</title>
        <authorList>
            <person name="Altshuler I."/>
            <person name="Hamel J."/>
            <person name="Turney S."/>
            <person name="Magnuson E."/>
            <person name="Levesque R."/>
            <person name="Greer C."/>
            <person name="Whyte L.G."/>
        </authorList>
    </citation>
    <scope>NUCLEOTIDE SEQUENCE [LARGE SCALE GENOMIC DNA]</scope>
    <source>
        <strain evidence="2 3">S5.20</strain>
    </source>
</reference>
<organism evidence="2 3">
    <name type="scientific">Mycolicibacterium hodleri</name>
    <dbReference type="NCBI Taxonomy" id="49897"/>
    <lineage>
        <taxon>Bacteria</taxon>
        <taxon>Bacillati</taxon>
        <taxon>Actinomycetota</taxon>
        <taxon>Actinomycetes</taxon>
        <taxon>Mycobacteriales</taxon>
        <taxon>Mycobacteriaceae</taxon>
        <taxon>Mycolicibacterium</taxon>
    </lineage>
</organism>
<name>A0A502E873_9MYCO</name>
<dbReference type="EMBL" id="RCZG01000005">
    <property type="protein sequence ID" value="TPG33813.1"/>
    <property type="molecule type" value="Genomic_DNA"/>
</dbReference>
<dbReference type="Proteomes" id="UP000320095">
    <property type="component" value="Unassembled WGS sequence"/>
</dbReference>
<proteinExistence type="predicted"/>
<sequence>MPSGAPAPSTPAPTTAAASHGTEGTIAQVPWSKVGPGWMLAEWSPVTPHRPGEQPALDEPTPQTVGTTLYLVDPAGNRYTITTFPPGSNLGLADWSGDGSHALFTQAYVTPTSAVSIDLHTGEQTTIPVAGYPRYTRPNGAALLVSTSFNGNEPGTLKRIDLKGNPQFNYPTDDMGGAGHFGGDYAESPDGTQVVLGTANLGNEIVARKDNSLVVMSNDGTVIRKLPVPTATTMCGPIKWWTPGSVLIHCSSQHGSSSQLWELPLYGGTPTPLTALNSGQENDPGLGGDIGDGNAWKLPSGVFLQSMGACGTEFLSRLTADGHTTRVKIPGVSNNVVVTGATDGRLLVQGQVGCSGTTSLVSYDPAANTSTVLLGPPITGGGVSQALLYPSADS</sequence>
<evidence type="ECO:0000256" key="1">
    <source>
        <dbReference type="SAM" id="MobiDB-lite"/>
    </source>
</evidence>
<accession>A0A502E873</accession>
<feature type="compositionally biased region" description="Low complexity" evidence="1">
    <location>
        <begin position="1"/>
        <end position="19"/>
    </location>
</feature>
<feature type="region of interest" description="Disordered" evidence="1">
    <location>
        <begin position="42"/>
        <end position="63"/>
    </location>
</feature>
<evidence type="ECO:0000313" key="3">
    <source>
        <dbReference type="Proteomes" id="UP000320095"/>
    </source>
</evidence>
<dbReference type="OrthoDB" id="4673009at2"/>
<dbReference type="AlphaFoldDB" id="A0A502E873"/>
<dbReference type="InterPro" id="IPR011042">
    <property type="entry name" value="6-blade_b-propeller_TolB-like"/>
</dbReference>
<comment type="caution">
    <text evidence="2">The sequence shown here is derived from an EMBL/GenBank/DDBJ whole genome shotgun (WGS) entry which is preliminary data.</text>
</comment>
<feature type="region of interest" description="Disordered" evidence="1">
    <location>
        <begin position="1"/>
        <end position="23"/>
    </location>
</feature>
<protein>
    <recommendedName>
        <fullName evidence="4">TolB protein</fullName>
    </recommendedName>
</protein>
<dbReference type="SUPFAM" id="SSF82171">
    <property type="entry name" value="DPP6 N-terminal domain-like"/>
    <property type="match status" value="1"/>
</dbReference>
<keyword evidence="3" id="KW-1185">Reference proteome</keyword>
<evidence type="ECO:0008006" key="4">
    <source>
        <dbReference type="Google" id="ProtNLM"/>
    </source>
</evidence>
<evidence type="ECO:0000313" key="2">
    <source>
        <dbReference type="EMBL" id="TPG33813.1"/>
    </source>
</evidence>